<evidence type="ECO:0000313" key="1">
    <source>
        <dbReference type="EMBL" id="MFB8775823.1"/>
    </source>
</evidence>
<reference evidence="1 2" key="1">
    <citation type="submission" date="2024-01" db="EMBL/GenBank/DDBJ databases">
        <title>Genome mining of biosynthetic gene clusters to explore secondary metabolites of Streptomyces sp.</title>
        <authorList>
            <person name="Baig A."/>
            <person name="Ajitkumar Shintre N."/>
            <person name="Kumar H."/>
            <person name="Anbarasu A."/>
            <person name="Ramaiah S."/>
        </authorList>
    </citation>
    <scope>NUCLEOTIDE SEQUENCE [LARGE SCALE GENOMIC DNA]</scope>
    <source>
        <strain evidence="1 2">A57</strain>
    </source>
</reference>
<name>A0ABV5EG29_9ACTN</name>
<sequence length="221" mass="24267">MHSIIVVPPASAPAPERITLTSGDRLPFGRAETKGALTIAHPGVPGVAGEITANGSYWLLSNLSEDQTYVVENREDASEHIKVPPGRVEAPVSFELARVVLFASGDLLRFEVWAPGHAFHGPAAEFHLDRTRRYFAVLVALCEPRLRDGPHAPPPPVEDLVKRLRPTWPTVTRSAVHWNIDYLAFKLRQPSDPESLVDLALRDGLASKVDLLGLNGWGFEH</sequence>
<dbReference type="Proteomes" id="UP001585080">
    <property type="component" value="Unassembled WGS sequence"/>
</dbReference>
<protein>
    <submittedName>
        <fullName evidence="1">FHA domain-containing protein</fullName>
    </submittedName>
</protein>
<comment type="caution">
    <text evidence="1">The sequence shown here is derived from an EMBL/GenBank/DDBJ whole genome shotgun (WGS) entry which is preliminary data.</text>
</comment>
<dbReference type="EMBL" id="JAYMRP010000024">
    <property type="protein sequence ID" value="MFB8775823.1"/>
    <property type="molecule type" value="Genomic_DNA"/>
</dbReference>
<proteinExistence type="predicted"/>
<dbReference type="RefSeq" id="WP_376734407.1">
    <property type="nucleotide sequence ID" value="NZ_JAYMRP010000024.1"/>
</dbReference>
<keyword evidence="2" id="KW-1185">Reference proteome</keyword>
<accession>A0ABV5EG29</accession>
<gene>
    <name evidence="1" type="ORF">VSS16_24305</name>
</gene>
<evidence type="ECO:0000313" key="2">
    <source>
        <dbReference type="Proteomes" id="UP001585080"/>
    </source>
</evidence>
<organism evidence="1 2">
    <name type="scientific">Streptomyces broussonetiae</name>
    <dbReference type="NCBI Taxonomy" id="2686304"/>
    <lineage>
        <taxon>Bacteria</taxon>
        <taxon>Bacillati</taxon>
        <taxon>Actinomycetota</taxon>
        <taxon>Actinomycetes</taxon>
        <taxon>Kitasatosporales</taxon>
        <taxon>Streptomycetaceae</taxon>
        <taxon>Streptomyces</taxon>
    </lineage>
</organism>